<dbReference type="InterPro" id="IPR001647">
    <property type="entry name" value="HTH_TetR"/>
</dbReference>
<dbReference type="PANTHER" id="PTHR30055:SF148">
    <property type="entry name" value="TETR-FAMILY TRANSCRIPTIONAL REGULATOR"/>
    <property type="match status" value="1"/>
</dbReference>
<reference evidence="6 7" key="1">
    <citation type="submission" date="2016-05" db="EMBL/GenBank/DDBJ databases">
        <title>Complete genome sequence of a phthalic acid esters degrading Mycobacterium sp. YC-RL4.</title>
        <authorList>
            <person name="Ren L."/>
            <person name="Fan S."/>
            <person name="Ruth N."/>
            <person name="Jia Y."/>
            <person name="Wang J."/>
            <person name="Qiao C."/>
        </authorList>
    </citation>
    <scope>NUCLEOTIDE SEQUENCE [LARGE SCALE GENOMIC DNA]</scope>
    <source>
        <strain evidence="6 7">YC-RL4</strain>
    </source>
</reference>
<dbReference type="Gene3D" id="1.10.10.60">
    <property type="entry name" value="Homeodomain-like"/>
    <property type="match status" value="1"/>
</dbReference>
<feature type="domain" description="HTH tetR-type" evidence="5">
    <location>
        <begin position="11"/>
        <end position="71"/>
    </location>
</feature>
<organism evidence="6 7">
    <name type="scientific">Mycobacterium adipatum</name>
    <dbReference type="NCBI Taxonomy" id="1682113"/>
    <lineage>
        <taxon>Bacteria</taxon>
        <taxon>Bacillati</taxon>
        <taxon>Actinomycetota</taxon>
        <taxon>Actinomycetes</taxon>
        <taxon>Mycobacteriales</taxon>
        <taxon>Mycobacteriaceae</taxon>
        <taxon>Mycobacterium</taxon>
    </lineage>
</organism>
<dbReference type="InterPro" id="IPR050109">
    <property type="entry name" value="HTH-type_TetR-like_transc_reg"/>
</dbReference>
<sequence>MTGAPGRPKDARITGVILDAALTELAENGFRGSSMDGIARRAEVGKAALYRRWKSKSALVAAAMQTVSGTDAAVPNTGSLRGDVRELLDGVATWLGDHRTRRVYPDLLAEAQRDPALAEALMEYIGAPRRRRGHAVLERAAARGEVSPVADRELLLDAVGALVFWRLIALNRPVSAEHLDQIADVVVLLAEGQPGIR</sequence>
<dbReference type="InterPro" id="IPR036271">
    <property type="entry name" value="Tet_transcr_reg_TetR-rel_C_sf"/>
</dbReference>
<name>A0A172UMU0_9MYCO</name>
<dbReference type="PROSITE" id="PS01081">
    <property type="entry name" value="HTH_TETR_1"/>
    <property type="match status" value="1"/>
</dbReference>
<evidence type="ECO:0000256" key="1">
    <source>
        <dbReference type="ARBA" id="ARBA00023015"/>
    </source>
</evidence>
<dbReference type="InterPro" id="IPR023772">
    <property type="entry name" value="DNA-bd_HTH_TetR-type_CS"/>
</dbReference>
<proteinExistence type="predicted"/>
<dbReference type="STRING" id="1682113.A7U43_14180"/>
<dbReference type="PROSITE" id="PS50977">
    <property type="entry name" value="HTH_TETR_2"/>
    <property type="match status" value="1"/>
</dbReference>
<dbReference type="SUPFAM" id="SSF48498">
    <property type="entry name" value="Tetracyclin repressor-like, C-terminal domain"/>
    <property type="match status" value="1"/>
</dbReference>
<dbReference type="GO" id="GO:0000976">
    <property type="term" value="F:transcription cis-regulatory region binding"/>
    <property type="evidence" value="ECO:0007669"/>
    <property type="project" value="TreeGrafter"/>
</dbReference>
<dbReference type="InterPro" id="IPR009057">
    <property type="entry name" value="Homeodomain-like_sf"/>
</dbReference>
<dbReference type="PANTHER" id="PTHR30055">
    <property type="entry name" value="HTH-TYPE TRANSCRIPTIONAL REGULATOR RUTR"/>
    <property type="match status" value="1"/>
</dbReference>
<evidence type="ECO:0000313" key="7">
    <source>
        <dbReference type="Proteomes" id="UP000077143"/>
    </source>
</evidence>
<dbReference type="Gene3D" id="1.10.357.10">
    <property type="entry name" value="Tetracycline Repressor, domain 2"/>
    <property type="match status" value="1"/>
</dbReference>
<dbReference type="RefSeq" id="WP_067996263.1">
    <property type="nucleotide sequence ID" value="NZ_CP015596.1"/>
</dbReference>
<feature type="DNA-binding region" description="H-T-H motif" evidence="4">
    <location>
        <begin position="34"/>
        <end position="53"/>
    </location>
</feature>
<dbReference type="PRINTS" id="PR00455">
    <property type="entry name" value="HTHTETR"/>
</dbReference>
<protein>
    <submittedName>
        <fullName evidence="6">TetR family transcriptional regulator</fullName>
    </submittedName>
</protein>
<accession>A0A172UMU0</accession>
<keyword evidence="3" id="KW-0804">Transcription</keyword>
<keyword evidence="1" id="KW-0805">Transcription regulation</keyword>
<evidence type="ECO:0000256" key="2">
    <source>
        <dbReference type="ARBA" id="ARBA00023125"/>
    </source>
</evidence>
<dbReference type="EMBL" id="CP015596">
    <property type="protein sequence ID" value="ANE80306.1"/>
    <property type="molecule type" value="Genomic_DNA"/>
</dbReference>
<dbReference type="Pfam" id="PF00440">
    <property type="entry name" value="TetR_N"/>
    <property type="match status" value="1"/>
</dbReference>
<evidence type="ECO:0000259" key="5">
    <source>
        <dbReference type="PROSITE" id="PS50977"/>
    </source>
</evidence>
<keyword evidence="2 4" id="KW-0238">DNA-binding</keyword>
<dbReference type="KEGG" id="madi:A7U43_14180"/>
<dbReference type="Proteomes" id="UP000077143">
    <property type="component" value="Chromosome"/>
</dbReference>
<dbReference type="InterPro" id="IPR011075">
    <property type="entry name" value="TetR_C"/>
</dbReference>
<gene>
    <name evidence="6" type="ORF">A7U43_14180</name>
</gene>
<dbReference type="OrthoDB" id="9796019at2"/>
<dbReference type="Pfam" id="PF16859">
    <property type="entry name" value="TetR_C_11"/>
    <property type="match status" value="1"/>
</dbReference>
<evidence type="ECO:0000256" key="4">
    <source>
        <dbReference type="PROSITE-ProRule" id="PRU00335"/>
    </source>
</evidence>
<evidence type="ECO:0000256" key="3">
    <source>
        <dbReference type="ARBA" id="ARBA00023163"/>
    </source>
</evidence>
<dbReference type="AlphaFoldDB" id="A0A172UMU0"/>
<keyword evidence="7" id="KW-1185">Reference proteome</keyword>
<dbReference type="SUPFAM" id="SSF46689">
    <property type="entry name" value="Homeodomain-like"/>
    <property type="match status" value="1"/>
</dbReference>
<evidence type="ECO:0000313" key="6">
    <source>
        <dbReference type="EMBL" id="ANE80306.1"/>
    </source>
</evidence>
<dbReference type="GO" id="GO:0003700">
    <property type="term" value="F:DNA-binding transcription factor activity"/>
    <property type="evidence" value="ECO:0007669"/>
    <property type="project" value="TreeGrafter"/>
</dbReference>